<proteinExistence type="predicted"/>
<dbReference type="AlphaFoldDB" id="A0AA37GM48"/>
<comment type="caution">
    <text evidence="1">The sequence shown here is derived from an EMBL/GenBank/DDBJ whole genome shotgun (WGS) entry which is preliminary data.</text>
</comment>
<dbReference type="EMBL" id="BPPX01000012">
    <property type="protein sequence ID" value="GJC83566.1"/>
    <property type="molecule type" value="Genomic_DNA"/>
</dbReference>
<gene>
    <name evidence="1" type="ORF">ColLi_06404</name>
</gene>
<evidence type="ECO:0000313" key="1">
    <source>
        <dbReference type="EMBL" id="GJC83566.1"/>
    </source>
</evidence>
<protein>
    <submittedName>
        <fullName evidence="1">Uncharacterized protein</fullName>
    </submittedName>
</protein>
<dbReference type="Proteomes" id="UP001055172">
    <property type="component" value="Unassembled WGS sequence"/>
</dbReference>
<sequence>MMLGMAMHSCVKNRLMQVPDFQGSHSVFNGMHCIDAAMTQANVQRDVKLPQIQAPFRTSRIGKMRR</sequence>
<evidence type="ECO:0000313" key="2">
    <source>
        <dbReference type="Proteomes" id="UP001055172"/>
    </source>
</evidence>
<reference evidence="1 2" key="1">
    <citation type="submission" date="2021-07" db="EMBL/GenBank/DDBJ databases">
        <title>Genome data of Colletotrichum spaethianum.</title>
        <authorList>
            <person name="Utami Y.D."/>
            <person name="Hiruma K."/>
        </authorList>
    </citation>
    <scope>NUCLEOTIDE SEQUENCE [LARGE SCALE GENOMIC DNA]</scope>
    <source>
        <strain evidence="1 2">MAFF 242679</strain>
    </source>
</reference>
<name>A0AA37GM48_9PEZI</name>
<organism evidence="1 2">
    <name type="scientific">Colletotrichum liriopes</name>
    <dbReference type="NCBI Taxonomy" id="708192"/>
    <lineage>
        <taxon>Eukaryota</taxon>
        <taxon>Fungi</taxon>
        <taxon>Dikarya</taxon>
        <taxon>Ascomycota</taxon>
        <taxon>Pezizomycotina</taxon>
        <taxon>Sordariomycetes</taxon>
        <taxon>Hypocreomycetidae</taxon>
        <taxon>Glomerellales</taxon>
        <taxon>Glomerellaceae</taxon>
        <taxon>Colletotrichum</taxon>
        <taxon>Colletotrichum spaethianum species complex</taxon>
    </lineage>
</organism>
<keyword evidence="2" id="KW-1185">Reference proteome</keyword>
<accession>A0AA37GM48</accession>